<evidence type="ECO:0000313" key="6">
    <source>
        <dbReference type="EMBL" id="KAA2237566.1"/>
    </source>
</evidence>
<reference evidence="6 7" key="2">
    <citation type="submission" date="2019-09" db="EMBL/GenBank/DDBJ databases">
        <authorList>
            <person name="Jin C."/>
        </authorList>
    </citation>
    <scope>NUCLEOTIDE SEQUENCE [LARGE SCALE GENOMIC DNA]</scope>
    <source>
        <strain evidence="6 7">BN140002</strain>
    </source>
</reference>
<gene>
    <name evidence="6" type="ORF">F0L46_11320</name>
</gene>
<dbReference type="InterPro" id="IPR009057">
    <property type="entry name" value="Homeodomain-like_sf"/>
</dbReference>
<dbReference type="SUPFAM" id="SSF53697">
    <property type="entry name" value="SIS domain"/>
    <property type="match status" value="1"/>
</dbReference>
<dbReference type="EMBL" id="VUOA01000019">
    <property type="protein sequence ID" value="KAA2237566.1"/>
    <property type="molecule type" value="Genomic_DNA"/>
</dbReference>
<evidence type="ECO:0000259" key="4">
    <source>
        <dbReference type="PROSITE" id="PS51071"/>
    </source>
</evidence>
<dbReference type="Proteomes" id="UP000323142">
    <property type="component" value="Unassembled WGS sequence"/>
</dbReference>
<dbReference type="InterPro" id="IPR047640">
    <property type="entry name" value="RpiR-like"/>
</dbReference>
<name>A0A5B2VG88_9HYPH</name>
<dbReference type="GO" id="GO:0097367">
    <property type="term" value="F:carbohydrate derivative binding"/>
    <property type="evidence" value="ECO:0007669"/>
    <property type="project" value="InterPro"/>
</dbReference>
<dbReference type="GO" id="GO:0003677">
    <property type="term" value="F:DNA binding"/>
    <property type="evidence" value="ECO:0007669"/>
    <property type="project" value="UniProtKB-KW"/>
</dbReference>
<dbReference type="PROSITE" id="PS51464">
    <property type="entry name" value="SIS"/>
    <property type="match status" value="1"/>
</dbReference>
<proteinExistence type="predicted"/>
<dbReference type="PANTHER" id="PTHR30514">
    <property type="entry name" value="GLUCOKINASE"/>
    <property type="match status" value="1"/>
</dbReference>
<evidence type="ECO:0000256" key="1">
    <source>
        <dbReference type="ARBA" id="ARBA00023015"/>
    </source>
</evidence>
<accession>A0A5B2VG88</accession>
<evidence type="ECO:0000313" key="7">
    <source>
        <dbReference type="Proteomes" id="UP000323142"/>
    </source>
</evidence>
<dbReference type="AlphaFoldDB" id="A0A5B2VG88"/>
<dbReference type="Gene3D" id="1.10.10.10">
    <property type="entry name" value="Winged helix-like DNA-binding domain superfamily/Winged helix DNA-binding domain"/>
    <property type="match status" value="1"/>
</dbReference>
<dbReference type="GO" id="GO:0003700">
    <property type="term" value="F:DNA-binding transcription factor activity"/>
    <property type="evidence" value="ECO:0007669"/>
    <property type="project" value="InterPro"/>
</dbReference>
<dbReference type="PANTHER" id="PTHR30514:SF1">
    <property type="entry name" value="HTH-TYPE TRANSCRIPTIONAL REGULATOR HEXR-RELATED"/>
    <property type="match status" value="1"/>
</dbReference>
<evidence type="ECO:0000256" key="2">
    <source>
        <dbReference type="ARBA" id="ARBA00023125"/>
    </source>
</evidence>
<dbReference type="InterPro" id="IPR001347">
    <property type="entry name" value="SIS_dom"/>
</dbReference>
<feature type="domain" description="SIS" evidence="5">
    <location>
        <begin position="128"/>
        <end position="267"/>
    </location>
</feature>
<dbReference type="SUPFAM" id="SSF46689">
    <property type="entry name" value="Homeodomain-like"/>
    <property type="match status" value="1"/>
</dbReference>
<dbReference type="Gene3D" id="3.40.50.10490">
    <property type="entry name" value="Glucose-6-phosphate isomerase like protein, domain 1"/>
    <property type="match status" value="1"/>
</dbReference>
<dbReference type="Pfam" id="PF01418">
    <property type="entry name" value="HTH_6"/>
    <property type="match status" value="1"/>
</dbReference>
<dbReference type="Pfam" id="PF01380">
    <property type="entry name" value="SIS"/>
    <property type="match status" value="1"/>
</dbReference>
<keyword evidence="1" id="KW-0805">Transcription regulation</keyword>
<dbReference type="InterPro" id="IPR036388">
    <property type="entry name" value="WH-like_DNA-bd_sf"/>
</dbReference>
<dbReference type="RefSeq" id="WP_149817485.1">
    <property type="nucleotide sequence ID" value="NZ_VUOA01000019.1"/>
</dbReference>
<feature type="domain" description="HTH rpiR-type" evidence="4">
    <location>
        <begin position="6"/>
        <end position="82"/>
    </location>
</feature>
<keyword evidence="7" id="KW-1185">Reference proteome</keyword>
<dbReference type="GO" id="GO:1901135">
    <property type="term" value="P:carbohydrate derivative metabolic process"/>
    <property type="evidence" value="ECO:0007669"/>
    <property type="project" value="InterPro"/>
</dbReference>
<sequence>MDEPGRTLLSRIEALRDDLTPSEARVADVVLASPHRAIEWSIGAMSTAADVSEPTVARFCKSLGFSGLKEFKIQLARSLGETVGTPFVHQDVTPDDSAGDAALKVIGRAVHALEGFGSRLDSGVLKSAAVAITRARRVEFYGQGNSGVVALDAQHKFFRLGLATAAYSDPHVHAMSAALLGPEDVVVAISAGGRTLDLIRSVEIAKAAGATIVGLTTRGSPLARHCDLTIATDVEEDADIYAPMTSRLVHLTAIDVLAAIEVGPKLAGHLERAKQSVREKRAAR</sequence>
<dbReference type="PROSITE" id="PS51071">
    <property type="entry name" value="HTH_RPIR"/>
    <property type="match status" value="1"/>
</dbReference>
<dbReference type="CDD" id="cd05013">
    <property type="entry name" value="SIS_RpiR"/>
    <property type="match status" value="1"/>
</dbReference>
<evidence type="ECO:0000259" key="5">
    <source>
        <dbReference type="PROSITE" id="PS51464"/>
    </source>
</evidence>
<keyword evidence="3" id="KW-0804">Transcription</keyword>
<dbReference type="OrthoDB" id="8582409at2"/>
<evidence type="ECO:0000256" key="3">
    <source>
        <dbReference type="ARBA" id="ARBA00023163"/>
    </source>
</evidence>
<dbReference type="InterPro" id="IPR046348">
    <property type="entry name" value="SIS_dom_sf"/>
</dbReference>
<organism evidence="6 7">
    <name type="scientific">Salinarimonas soli</name>
    <dbReference type="NCBI Taxonomy" id="1638099"/>
    <lineage>
        <taxon>Bacteria</taxon>
        <taxon>Pseudomonadati</taxon>
        <taxon>Pseudomonadota</taxon>
        <taxon>Alphaproteobacteria</taxon>
        <taxon>Hyphomicrobiales</taxon>
        <taxon>Salinarimonadaceae</taxon>
        <taxon>Salinarimonas</taxon>
    </lineage>
</organism>
<protein>
    <submittedName>
        <fullName evidence="6">SIS domain-containing protein</fullName>
    </submittedName>
</protein>
<comment type="caution">
    <text evidence="6">The sequence shown here is derived from an EMBL/GenBank/DDBJ whole genome shotgun (WGS) entry which is preliminary data.</text>
</comment>
<dbReference type="InterPro" id="IPR000281">
    <property type="entry name" value="HTH_RpiR"/>
</dbReference>
<reference evidence="6 7" key="1">
    <citation type="submission" date="2019-09" db="EMBL/GenBank/DDBJ databases">
        <title>Salinarimonas rosea gen. nov., sp. nov., a new member of the a-2 subgroup of the Proteobacteria.</title>
        <authorList>
            <person name="Liu J."/>
        </authorList>
    </citation>
    <scope>NUCLEOTIDE SEQUENCE [LARGE SCALE GENOMIC DNA]</scope>
    <source>
        <strain evidence="6 7">BN140002</strain>
    </source>
</reference>
<dbReference type="InterPro" id="IPR035472">
    <property type="entry name" value="RpiR-like_SIS"/>
</dbReference>
<keyword evidence="2" id="KW-0238">DNA-binding</keyword>